<evidence type="ECO:0000256" key="3">
    <source>
        <dbReference type="ARBA" id="ARBA00022692"/>
    </source>
</evidence>
<proteinExistence type="predicted"/>
<feature type="transmembrane region" description="Helical" evidence="6">
    <location>
        <begin position="57"/>
        <end position="79"/>
    </location>
</feature>
<dbReference type="PANTHER" id="PTHR33884">
    <property type="entry name" value="UPF0410 PROTEIN YMGE"/>
    <property type="match status" value="1"/>
</dbReference>
<evidence type="ECO:0000256" key="1">
    <source>
        <dbReference type="ARBA" id="ARBA00004651"/>
    </source>
</evidence>
<keyword evidence="3 6" id="KW-0812">Transmembrane</keyword>
<reference evidence="7" key="1">
    <citation type="submission" date="2020-05" db="EMBL/GenBank/DDBJ databases">
        <authorList>
            <person name="Chiriac C."/>
            <person name="Salcher M."/>
            <person name="Ghai R."/>
            <person name="Kavagutti S V."/>
        </authorList>
    </citation>
    <scope>NUCLEOTIDE SEQUENCE</scope>
</reference>
<keyword evidence="5 6" id="KW-0472">Membrane</keyword>
<gene>
    <name evidence="7" type="ORF">UFOPK3564_01598</name>
</gene>
<protein>
    <submittedName>
        <fullName evidence="7">Unannotated protein</fullName>
    </submittedName>
</protein>
<evidence type="ECO:0000256" key="5">
    <source>
        <dbReference type="ARBA" id="ARBA00023136"/>
    </source>
</evidence>
<comment type="subcellular location">
    <subcellularLocation>
        <location evidence="1">Cell membrane</location>
        <topology evidence="1">Multi-pass membrane protein</topology>
    </subcellularLocation>
</comment>
<name>A0A6J7HLT6_9ZZZZ</name>
<dbReference type="InterPro" id="IPR007341">
    <property type="entry name" value="Transgly_assoc"/>
</dbReference>
<evidence type="ECO:0000256" key="2">
    <source>
        <dbReference type="ARBA" id="ARBA00022475"/>
    </source>
</evidence>
<keyword evidence="2" id="KW-1003">Cell membrane</keyword>
<sequence>MIGAIILGLLAGFIGKAITPGKDPGGFLATIAIGLAGALVGYFIFTRGLGIGDNDAFDLGGLLSAVIGVVIVLTVLRVVTGRSAARR</sequence>
<evidence type="ECO:0000313" key="7">
    <source>
        <dbReference type="EMBL" id="CAB4916569.1"/>
    </source>
</evidence>
<organism evidence="7">
    <name type="scientific">freshwater metagenome</name>
    <dbReference type="NCBI Taxonomy" id="449393"/>
    <lineage>
        <taxon>unclassified sequences</taxon>
        <taxon>metagenomes</taxon>
        <taxon>ecological metagenomes</taxon>
    </lineage>
</organism>
<dbReference type="AlphaFoldDB" id="A0A6J7HLT6"/>
<keyword evidence="4 6" id="KW-1133">Transmembrane helix</keyword>
<evidence type="ECO:0000256" key="6">
    <source>
        <dbReference type="SAM" id="Phobius"/>
    </source>
</evidence>
<dbReference type="PANTHER" id="PTHR33884:SF3">
    <property type="entry name" value="UPF0410 PROTEIN YMGE"/>
    <property type="match status" value="1"/>
</dbReference>
<feature type="transmembrane region" description="Helical" evidence="6">
    <location>
        <begin position="27"/>
        <end position="45"/>
    </location>
</feature>
<evidence type="ECO:0000256" key="4">
    <source>
        <dbReference type="ARBA" id="ARBA00022989"/>
    </source>
</evidence>
<dbReference type="EMBL" id="CAFBMK010000084">
    <property type="protein sequence ID" value="CAB4916569.1"/>
    <property type="molecule type" value="Genomic_DNA"/>
</dbReference>
<dbReference type="Pfam" id="PF04226">
    <property type="entry name" value="Transgly_assoc"/>
    <property type="match status" value="1"/>
</dbReference>
<accession>A0A6J7HLT6</accession>
<dbReference type="GO" id="GO:0005886">
    <property type="term" value="C:plasma membrane"/>
    <property type="evidence" value="ECO:0007669"/>
    <property type="project" value="UniProtKB-SubCell"/>
</dbReference>